<accession>A0ABP6RV19</accession>
<dbReference type="Proteomes" id="UP001500483">
    <property type="component" value="Unassembled WGS sequence"/>
</dbReference>
<comment type="caution">
    <text evidence="4">The sequence shown here is derived from an EMBL/GenBank/DDBJ whole genome shotgun (WGS) entry which is preliminary data.</text>
</comment>
<proteinExistence type="inferred from homology"/>
<sequence>MDEDPRGPAAPGAPLRQLLVAVGEPLIDLLAAPAGLDVDVRDVVIAEPDEDAAANPGDLVLVIGARGRSALRQVRSAARDGAAAVAVKTQAEQDAAVLRDAALDAGIALFGVWPEVRWEQLESLVRTVVDNARLTVEADAGEAPGDLFALAQTVAAMTGGSVSIEDTASRVLAYSRSDDEVDELRRLSILGRRGPEPYLAMLREWGVYERLRSGEEVVGVDERPDLGIRRRMAVGIHAGAQPLGTIWVQEGSRPLEERSRRALLGAARVAAVQLIRQRAEASAAPRLRENLLIGLLDGKVDAASVAGNIGADASRPAVVVVFALRGRAGVSNRPELELERAEMTGLISVHAAAYRRSALVTTLGSRVYVLLPDLPVHALPGVLGMTREIAAAAGQQLRAAVQAGVGSVVAGLDEVPHSRAEADRVLDAMGHDLDAPIATIADVRSRVVLSELLTVLGGNERFRDPRLDALFAHDAEHSGALARSVLAYLEHFGDVRSASAALHVHPNTLRHRIRRAGEITGIDLADPAERLTTQLHLLLHRRQGR</sequence>
<evidence type="ECO:0000313" key="4">
    <source>
        <dbReference type="EMBL" id="GAA3361079.1"/>
    </source>
</evidence>
<dbReference type="InterPro" id="IPR051448">
    <property type="entry name" value="CdaR-like_regulators"/>
</dbReference>
<keyword evidence="5" id="KW-1185">Reference proteome</keyword>
<dbReference type="Pfam" id="PF17853">
    <property type="entry name" value="GGDEF_2"/>
    <property type="match status" value="1"/>
</dbReference>
<dbReference type="EMBL" id="BAAAYK010000038">
    <property type="protein sequence ID" value="GAA3361079.1"/>
    <property type="molecule type" value="Genomic_DNA"/>
</dbReference>
<dbReference type="InterPro" id="IPR041522">
    <property type="entry name" value="CdaR_GGDEF"/>
</dbReference>
<feature type="domain" description="PucR C-terminal helix-turn-helix" evidence="2">
    <location>
        <begin position="481"/>
        <end position="538"/>
    </location>
</feature>
<feature type="domain" description="CdaR GGDEF-like" evidence="3">
    <location>
        <begin position="301"/>
        <end position="427"/>
    </location>
</feature>
<dbReference type="Pfam" id="PF13556">
    <property type="entry name" value="HTH_30"/>
    <property type="match status" value="1"/>
</dbReference>
<protein>
    <submittedName>
        <fullName evidence="4">Helix-turn-helix domain-containing protein</fullName>
    </submittedName>
</protein>
<dbReference type="Gene3D" id="1.10.10.2840">
    <property type="entry name" value="PucR C-terminal helix-turn-helix domain"/>
    <property type="match status" value="1"/>
</dbReference>
<evidence type="ECO:0000259" key="3">
    <source>
        <dbReference type="Pfam" id="PF17853"/>
    </source>
</evidence>
<dbReference type="InterPro" id="IPR042070">
    <property type="entry name" value="PucR_C-HTH_sf"/>
</dbReference>
<name>A0ABP6RV19_9PSEU</name>
<dbReference type="InterPro" id="IPR025736">
    <property type="entry name" value="PucR_C-HTH_dom"/>
</dbReference>
<evidence type="ECO:0000259" key="2">
    <source>
        <dbReference type="Pfam" id="PF13556"/>
    </source>
</evidence>
<gene>
    <name evidence="4" type="ORF">GCM10020366_43650</name>
</gene>
<reference evidence="5" key="1">
    <citation type="journal article" date="2019" name="Int. J. Syst. Evol. Microbiol.">
        <title>The Global Catalogue of Microorganisms (GCM) 10K type strain sequencing project: providing services to taxonomists for standard genome sequencing and annotation.</title>
        <authorList>
            <consortium name="The Broad Institute Genomics Platform"/>
            <consortium name="The Broad Institute Genome Sequencing Center for Infectious Disease"/>
            <person name="Wu L."/>
            <person name="Ma J."/>
        </authorList>
    </citation>
    <scope>NUCLEOTIDE SEQUENCE [LARGE SCALE GENOMIC DNA]</scope>
    <source>
        <strain evidence="5">JCM 9687</strain>
    </source>
</reference>
<evidence type="ECO:0000256" key="1">
    <source>
        <dbReference type="ARBA" id="ARBA00006754"/>
    </source>
</evidence>
<comment type="similarity">
    <text evidence="1">Belongs to the CdaR family.</text>
</comment>
<dbReference type="PANTHER" id="PTHR33744:SF17">
    <property type="entry name" value="CONSERVED PROTEIN"/>
    <property type="match status" value="1"/>
</dbReference>
<organism evidence="4 5">
    <name type="scientific">Saccharopolyspora gregorii</name>
    <dbReference type="NCBI Taxonomy" id="33914"/>
    <lineage>
        <taxon>Bacteria</taxon>
        <taxon>Bacillati</taxon>
        <taxon>Actinomycetota</taxon>
        <taxon>Actinomycetes</taxon>
        <taxon>Pseudonocardiales</taxon>
        <taxon>Pseudonocardiaceae</taxon>
        <taxon>Saccharopolyspora</taxon>
    </lineage>
</organism>
<evidence type="ECO:0000313" key="5">
    <source>
        <dbReference type="Proteomes" id="UP001500483"/>
    </source>
</evidence>
<dbReference type="PANTHER" id="PTHR33744">
    <property type="entry name" value="CARBOHYDRATE DIACID REGULATOR"/>
    <property type="match status" value="1"/>
</dbReference>
<dbReference type="RefSeq" id="WP_258341984.1">
    <property type="nucleotide sequence ID" value="NZ_BAAAYK010000038.1"/>
</dbReference>